<reference evidence="3 4" key="1">
    <citation type="journal article" date="2018" name="MBio">
        <title>Comparative Genomics Reveals the Core Gene Toolbox for the Fungus-Insect Symbiosis.</title>
        <authorList>
            <person name="Wang Y."/>
            <person name="Stata M."/>
            <person name="Wang W."/>
            <person name="Stajich J.E."/>
            <person name="White M.M."/>
            <person name="Moncalvo J.M."/>
        </authorList>
    </citation>
    <scope>NUCLEOTIDE SEQUENCE [LARGE SCALE GENOMIC DNA]</scope>
    <source>
        <strain evidence="3 4">AUS-126-30</strain>
    </source>
</reference>
<accession>A0A2U1J770</accession>
<evidence type="ECO:0000313" key="4">
    <source>
        <dbReference type="Proteomes" id="UP000245591"/>
    </source>
</evidence>
<feature type="compositionally biased region" description="Basic residues" evidence="1">
    <location>
        <begin position="145"/>
        <end position="161"/>
    </location>
</feature>
<feature type="chain" id="PRO_5015501584" evidence="2">
    <location>
        <begin position="17"/>
        <end position="161"/>
    </location>
</feature>
<evidence type="ECO:0000313" key="3">
    <source>
        <dbReference type="EMBL" id="PWA00926.1"/>
    </source>
</evidence>
<evidence type="ECO:0000256" key="1">
    <source>
        <dbReference type="SAM" id="MobiDB-lite"/>
    </source>
</evidence>
<sequence length="161" mass="18830">MIFVYLLLLFIPKSFTRNVIIFKGTIYLERQRPNFARLKISSVEMDRLFFNGYCSNQLFYGGLGEKNIFIIVSEEIKLIYNKYDYNIVYNGYATGAIKWNNPIMKNCVFQEFNPNPYKIHAPVPKASQQDNTPRKPQGNINFSGPKKHSKTSKNHKSYNRN</sequence>
<organism evidence="3 4">
    <name type="scientific">Smittium angustum</name>
    <dbReference type="NCBI Taxonomy" id="133377"/>
    <lineage>
        <taxon>Eukaryota</taxon>
        <taxon>Fungi</taxon>
        <taxon>Fungi incertae sedis</taxon>
        <taxon>Zoopagomycota</taxon>
        <taxon>Kickxellomycotina</taxon>
        <taxon>Harpellomycetes</taxon>
        <taxon>Harpellales</taxon>
        <taxon>Legeriomycetaceae</taxon>
        <taxon>Smittium</taxon>
    </lineage>
</organism>
<feature type="region of interest" description="Disordered" evidence="1">
    <location>
        <begin position="120"/>
        <end position="161"/>
    </location>
</feature>
<name>A0A2U1J770_SMIAN</name>
<keyword evidence="2" id="KW-0732">Signal</keyword>
<evidence type="ECO:0000256" key="2">
    <source>
        <dbReference type="SAM" id="SignalP"/>
    </source>
</evidence>
<dbReference type="Proteomes" id="UP000245591">
    <property type="component" value="Unassembled WGS sequence"/>
</dbReference>
<feature type="signal peptide" evidence="2">
    <location>
        <begin position="1"/>
        <end position="16"/>
    </location>
</feature>
<keyword evidence="4" id="KW-1185">Reference proteome</keyword>
<gene>
    <name evidence="3" type="ORF">BB558_003001</name>
</gene>
<comment type="caution">
    <text evidence="3">The sequence shown here is derived from an EMBL/GenBank/DDBJ whole genome shotgun (WGS) entry which is preliminary data.</text>
</comment>
<protein>
    <submittedName>
        <fullName evidence="3">Uncharacterized protein</fullName>
    </submittedName>
</protein>
<dbReference type="AlphaFoldDB" id="A0A2U1J770"/>
<dbReference type="EMBL" id="MBFU01000263">
    <property type="protein sequence ID" value="PWA00926.1"/>
    <property type="molecule type" value="Genomic_DNA"/>
</dbReference>
<proteinExistence type="predicted"/>